<name>A0A1H2BEM1_9PSED</name>
<dbReference type="EMBL" id="LT629762">
    <property type="protein sequence ID" value="SDT56339.1"/>
    <property type="molecule type" value="Genomic_DNA"/>
</dbReference>
<reference evidence="2 3" key="1">
    <citation type="submission" date="2016-10" db="EMBL/GenBank/DDBJ databases">
        <authorList>
            <person name="de Groot N.N."/>
        </authorList>
    </citation>
    <scope>NUCLEOTIDE SEQUENCE [LARGE SCALE GENOMIC DNA]</scope>
    <source>
        <strain evidence="2 3">LMG 26867</strain>
    </source>
</reference>
<gene>
    <name evidence="2" type="ORF">SAMN05216222_5115</name>
</gene>
<sequence>MTLRPATDSDRAALFDLHRTVFHSHIEKIWGWNESWQLSHFAAEFACAATSVIEADGQIVGYVQILDQEDRIYVQNIAVSQEFQRKGIGTRILKKLQLNAAARNVPVQLGVFRTNTLAQRLYESLGFRRTGETTTHIEMSWAAN</sequence>
<dbReference type="InterPro" id="IPR050276">
    <property type="entry name" value="MshD_Acetyltransferase"/>
</dbReference>
<feature type="domain" description="N-acetyltransferase" evidence="1">
    <location>
        <begin position="1"/>
        <end position="144"/>
    </location>
</feature>
<dbReference type="Proteomes" id="UP000198481">
    <property type="component" value="Chromosome I"/>
</dbReference>
<dbReference type="GO" id="GO:0016747">
    <property type="term" value="F:acyltransferase activity, transferring groups other than amino-acyl groups"/>
    <property type="evidence" value="ECO:0007669"/>
    <property type="project" value="InterPro"/>
</dbReference>
<dbReference type="CDD" id="cd04301">
    <property type="entry name" value="NAT_SF"/>
    <property type="match status" value="1"/>
</dbReference>
<dbReference type="Gene3D" id="3.40.630.30">
    <property type="match status" value="1"/>
</dbReference>
<keyword evidence="2" id="KW-0687">Ribonucleoprotein</keyword>
<organism evidence="2 3">
    <name type="scientific">Pseudomonas prosekii</name>
    <dbReference type="NCBI Taxonomy" id="1148509"/>
    <lineage>
        <taxon>Bacteria</taxon>
        <taxon>Pseudomonadati</taxon>
        <taxon>Pseudomonadota</taxon>
        <taxon>Gammaproteobacteria</taxon>
        <taxon>Pseudomonadales</taxon>
        <taxon>Pseudomonadaceae</taxon>
        <taxon>Pseudomonas</taxon>
    </lineage>
</organism>
<dbReference type="GO" id="GO:0005840">
    <property type="term" value="C:ribosome"/>
    <property type="evidence" value="ECO:0007669"/>
    <property type="project" value="UniProtKB-KW"/>
</dbReference>
<dbReference type="AlphaFoldDB" id="A0A1H2BEM1"/>
<evidence type="ECO:0000313" key="2">
    <source>
        <dbReference type="EMBL" id="SDT56339.1"/>
    </source>
</evidence>
<dbReference type="PROSITE" id="PS51186">
    <property type="entry name" value="GNAT"/>
    <property type="match status" value="1"/>
</dbReference>
<accession>A0A1H2BEM1</accession>
<keyword evidence="2" id="KW-0689">Ribosomal protein</keyword>
<protein>
    <submittedName>
        <fullName evidence="2">Ribosomal protein S18 acetylase RimI</fullName>
    </submittedName>
</protein>
<dbReference type="InterPro" id="IPR000182">
    <property type="entry name" value="GNAT_dom"/>
</dbReference>
<proteinExistence type="predicted"/>
<dbReference type="PANTHER" id="PTHR43617">
    <property type="entry name" value="L-AMINO ACID N-ACETYLTRANSFERASE"/>
    <property type="match status" value="1"/>
</dbReference>
<dbReference type="Pfam" id="PF00583">
    <property type="entry name" value="Acetyltransf_1"/>
    <property type="match status" value="1"/>
</dbReference>
<dbReference type="InterPro" id="IPR016181">
    <property type="entry name" value="Acyl_CoA_acyltransferase"/>
</dbReference>
<dbReference type="SUPFAM" id="SSF55729">
    <property type="entry name" value="Acyl-CoA N-acyltransferases (Nat)"/>
    <property type="match status" value="1"/>
</dbReference>
<evidence type="ECO:0000313" key="3">
    <source>
        <dbReference type="Proteomes" id="UP000198481"/>
    </source>
</evidence>
<dbReference type="RefSeq" id="WP_092280458.1">
    <property type="nucleotide sequence ID" value="NZ_LT629762.1"/>
</dbReference>
<evidence type="ECO:0000259" key="1">
    <source>
        <dbReference type="PROSITE" id="PS51186"/>
    </source>
</evidence>
<dbReference type="STRING" id="1148509.SAMN05216222_5115"/>